<evidence type="ECO:0000313" key="2">
    <source>
        <dbReference type="EMBL" id="SDB95895.1"/>
    </source>
</evidence>
<evidence type="ECO:0000313" key="3">
    <source>
        <dbReference type="Proteomes" id="UP000242662"/>
    </source>
</evidence>
<sequence length="115" mass="13289">MNEDAMREELQHKAREVADLNKELAALGEKEGRLEEASRTLDKLLSDYEVNVMQQISMDPNHCRGHKADRFEEGMKDAYGGLKRQVEDKKRKIDEALRRVQSDMTLTSEKISLLQ</sequence>
<organism evidence="2 3">
    <name type="scientific">Shouchella lonarensis</name>
    <dbReference type="NCBI Taxonomy" id="1464122"/>
    <lineage>
        <taxon>Bacteria</taxon>
        <taxon>Bacillati</taxon>
        <taxon>Bacillota</taxon>
        <taxon>Bacilli</taxon>
        <taxon>Bacillales</taxon>
        <taxon>Bacillaceae</taxon>
        <taxon>Shouchella</taxon>
    </lineage>
</organism>
<dbReference type="AlphaFoldDB" id="A0A1G6HPW6"/>
<dbReference type="Proteomes" id="UP000242662">
    <property type="component" value="Unassembled WGS sequence"/>
</dbReference>
<dbReference type="EMBL" id="FMYM01000004">
    <property type="protein sequence ID" value="SDB95895.1"/>
    <property type="molecule type" value="Genomic_DNA"/>
</dbReference>
<protein>
    <recommendedName>
        <fullName evidence="4">DUF5082 domain-containing protein</fullName>
    </recommendedName>
</protein>
<feature type="coiled-coil region" evidence="1">
    <location>
        <begin position="3"/>
        <end position="47"/>
    </location>
</feature>
<name>A0A1G6HPW6_9BACI</name>
<proteinExistence type="predicted"/>
<accession>A0A1G6HPW6</accession>
<gene>
    <name evidence="2" type="ORF">SAMN05421737_10499</name>
</gene>
<keyword evidence="3" id="KW-1185">Reference proteome</keyword>
<evidence type="ECO:0008006" key="4">
    <source>
        <dbReference type="Google" id="ProtNLM"/>
    </source>
</evidence>
<reference evidence="3" key="1">
    <citation type="submission" date="2016-09" db="EMBL/GenBank/DDBJ databases">
        <authorList>
            <person name="Varghese N."/>
            <person name="Submissions S."/>
        </authorList>
    </citation>
    <scope>NUCLEOTIDE SEQUENCE [LARGE SCALE GENOMIC DNA]</scope>
    <source>
        <strain evidence="3">25nlg</strain>
    </source>
</reference>
<dbReference type="RefSeq" id="WP_090775226.1">
    <property type="nucleotide sequence ID" value="NZ_FMYM01000004.1"/>
</dbReference>
<evidence type="ECO:0000256" key="1">
    <source>
        <dbReference type="SAM" id="Coils"/>
    </source>
</evidence>
<keyword evidence="1" id="KW-0175">Coiled coil</keyword>